<gene>
    <name evidence="1" type="ORF">SDC9_172543</name>
</gene>
<dbReference type="EMBL" id="VSSQ01074200">
    <property type="protein sequence ID" value="MPN25136.1"/>
    <property type="molecule type" value="Genomic_DNA"/>
</dbReference>
<accession>A0A645GG37</accession>
<sequence>MYVHDPMTNGKQWTWIDSNHGDNAKLYFYDSTAPSSKASVIAENVTNYAIGDSFIAYTKDSQIWLYLFGEKDQYCLTQQSDQLGQLLGVSNSTVFWMDVSSRDKDILKYAEVPH</sequence>
<evidence type="ECO:0000313" key="1">
    <source>
        <dbReference type="EMBL" id="MPN25136.1"/>
    </source>
</evidence>
<dbReference type="AlphaFoldDB" id="A0A645GG37"/>
<organism evidence="1">
    <name type="scientific">bioreactor metagenome</name>
    <dbReference type="NCBI Taxonomy" id="1076179"/>
    <lineage>
        <taxon>unclassified sequences</taxon>
        <taxon>metagenomes</taxon>
        <taxon>ecological metagenomes</taxon>
    </lineage>
</organism>
<evidence type="ECO:0008006" key="2">
    <source>
        <dbReference type="Google" id="ProtNLM"/>
    </source>
</evidence>
<name>A0A645GG37_9ZZZZ</name>
<reference evidence="1" key="1">
    <citation type="submission" date="2019-08" db="EMBL/GenBank/DDBJ databases">
        <authorList>
            <person name="Kucharzyk K."/>
            <person name="Murdoch R.W."/>
            <person name="Higgins S."/>
            <person name="Loffler F."/>
        </authorList>
    </citation>
    <scope>NUCLEOTIDE SEQUENCE</scope>
</reference>
<proteinExistence type="predicted"/>
<protein>
    <recommendedName>
        <fullName evidence="2">DUF5050 domain-containing protein</fullName>
    </recommendedName>
</protein>
<comment type="caution">
    <text evidence="1">The sequence shown here is derived from an EMBL/GenBank/DDBJ whole genome shotgun (WGS) entry which is preliminary data.</text>
</comment>